<dbReference type="AlphaFoldDB" id="X1KES5"/>
<comment type="caution">
    <text evidence="1">The sequence shown here is derived from an EMBL/GenBank/DDBJ whole genome shotgun (WGS) entry which is preliminary data.</text>
</comment>
<name>X1KES5_9ZZZZ</name>
<reference evidence="1" key="1">
    <citation type="journal article" date="2014" name="Front. Microbiol.">
        <title>High frequency of phylogenetically diverse reductive dehalogenase-homologous genes in deep subseafloor sedimentary metagenomes.</title>
        <authorList>
            <person name="Kawai M."/>
            <person name="Futagami T."/>
            <person name="Toyoda A."/>
            <person name="Takaki Y."/>
            <person name="Nishi S."/>
            <person name="Hori S."/>
            <person name="Arai W."/>
            <person name="Tsubouchi T."/>
            <person name="Morono Y."/>
            <person name="Uchiyama I."/>
            <person name="Ito T."/>
            <person name="Fujiyama A."/>
            <person name="Inagaki F."/>
            <person name="Takami H."/>
        </authorList>
    </citation>
    <scope>NUCLEOTIDE SEQUENCE</scope>
    <source>
        <strain evidence="1">Expedition CK06-06</strain>
    </source>
</reference>
<gene>
    <name evidence="1" type="ORF">S06H3_23200</name>
</gene>
<evidence type="ECO:0000313" key="1">
    <source>
        <dbReference type="EMBL" id="GAI05158.1"/>
    </source>
</evidence>
<organism evidence="1">
    <name type="scientific">marine sediment metagenome</name>
    <dbReference type="NCBI Taxonomy" id="412755"/>
    <lineage>
        <taxon>unclassified sequences</taxon>
        <taxon>metagenomes</taxon>
        <taxon>ecological metagenomes</taxon>
    </lineage>
</organism>
<accession>X1KES5</accession>
<proteinExistence type="predicted"/>
<dbReference type="EMBL" id="BARV01012563">
    <property type="protein sequence ID" value="GAI05158.1"/>
    <property type="molecule type" value="Genomic_DNA"/>
</dbReference>
<sequence>MPEEAMREWMKRIIEKYWIDEKKLEELDKEIGACRRKEQFWDSYIKYLKSIDRSATLDIFS</sequence>
<protein>
    <submittedName>
        <fullName evidence="1">Uncharacterized protein</fullName>
    </submittedName>
</protein>